<dbReference type="Pfam" id="PF03625">
    <property type="entry name" value="DUF302"/>
    <property type="match status" value="1"/>
</dbReference>
<keyword evidence="4" id="KW-1185">Reference proteome</keyword>
<dbReference type="EMBL" id="CP007268">
    <property type="protein sequence ID" value="AHK78875.1"/>
    <property type="molecule type" value="Genomic_DNA"/>
</dbReference>
<dbReference type="KEGG" id="hhc:M911_06560"/>
<dbReference type="HOGENOM" id="CLU_126572_0_0_6"/>
<keyword evidence="1" id="KW-0732">Signal</keyword>
<evidence type="ECO:0000256" key="1">
    <source>
        <dbReference type="SAM" id="SignalP"/>
    </source>
</evidence>
<sequence>MPRPLIVLATLMALILAAPIHAAEPHRDTEHMRVYSIEGDFEWYREALEMAIVDRGIVINNVAHIGAMLARTGADVGGEALFKHAQALEFCSAGLSRQMMETDPHNIVFCPYVVAVYETVDEPGVIHLGYRRPALLGDADARQALQAVEDLLDEIVREALTF</sequence>
<reference evidence="4" key="2">
    <citation type="submission" date="2014-02" db="EMBL/GenBank/DDBJ databases">
        <title>Draft Genome Sequence of extremely halophilic bacteria Halorhodospira halochloris.</title>
        <authorList>
            <person name="Singh K.S."/>
        </authorList>
    </citation>
    <scope>NUCLEOTIDE SEQUENCE [LARGE SCALE GENOMIC DNA]</scope>
    <source>
        <strain evidence="4">A</strain>
    </source>
</reference>
<organism evidence="3 4">
    <name type="scientific">Ectothiorhodospira haloalkaliphila</name>
    <dbReference type="NCBI Taxonomy" id="421628"/>
    <lineage>
        <taxon>Bacteria</taxon>
        <taxon>Pseudomonadati</taxon>
        <taxon>Pseudomonadota</taxon>
        <taxon>Gammaproteobacteria</taxon>
        <taxon>Chromatiales</taxon>
        <taxon>Ectothiorhodospiraceae</taxon>
        <taxon>Ectothiorhodospira</taxon>
    </lineage>
</organism>
<accession>W8L4N4</accession>
<dbReference type="SUPFAM" id="SSF103247">
    <property type="entry name" value="TT1751-like"/>
    <property type="match status" value="1"/>
</dbReference>
<feature type="signal peptide" evidence="1">
    <location>
        <begin position="1"/>
        <end position="22"/>
    </location>
</feature>
<protein>
    <recommendedName>
        <fullName evidence="2">DUF302 domain-containing protein</fullName>
    </recommendedName>
</protein>
<reference evidence="3 4" key="1">
    <citation type="journal article" date="2014" name="J Genomics">
        <title>Draft Genome Sequence of the Extremely Halophilic Phototrophic Purple Sulfur Bacterium Halorhodospira halochloris.</title>
        <authorList>
            <person name="Singh K.S."/>
            <person name="Kirksey J."/>
            <person name="Hoff W.D."/>
            <person name="Deole R."/>
        </authorList>
    </citation>
    <scope>NUCLEOTIDE SEQUENCE [LARGE SCALE GENOMIC DNA]</scope>
    <source>
        <strain evidence="3 4">A</strain>
    </source>
</reference>
<dbReference type="Gene3D" id="3.30.310.70">
    <property type="entry name" value="TT1751-like domain"/>
    <property type="match status" value="1"/>
</dbReference>
<gene>
    <name evidence="3" type="ORF">M911_06560</name>
</gene>
<proteinExistence type="predicted"/>
<feature type="domain" description="DUF302" evidence="2">
    <location>
        <begin position="82"/>
        <end position="133"/>
    </location>
</feature>
<feature type="chain" id="PRO_5004912431" description="DUF302 domain-containing protein" evidence="1">
    <location>
        <begin position="23"/>
        <end position="162"/>
    </location>
</feature>
<name>W8L4N4_9GAMM</name>
<dbReference type="OrthoDB" id="7363179at2"/>
<dbReference type="PATRIC" id="fig|1354791.3.peg.1773"/>
<evidence type="ECO:0000313" key="3">
    <source>
        <dbReference type="EMBL" id="AHK78875.1"/>
    </source>
</evidence>
<dbReference type="CDD" id="cd14797">
    <property type="entry name" value="DUF302"/>
    <property type="match status" value="1"/>
</dbReference>
<dbReference type="RefSeq" id="WP_025281282.1">
    <property type="nucleotide sequence ID" value="NZ_CP007268.1"/>
</dbReference>
<evidence type="ECO:0000313" key="4">
    <source>
        <dbReference type="Proteomes" id="UP000019442"/>
    </source>
</evidence>
<dbReference type="InterPro" id="IPR005180">
    <property type="entry name" value="DUF302"/>
</dbReference>
<evidence type="ECO:0000259" key="2">
    <source>
        <dbReference type="Pfam" id="PF03625"/>
    </source>
</evidence>
<dbReference type="AlphaFoldDB" id="W8L4N4"/>
<dbReference type="InterPro" id="IPR035923">
    <property type="entry name" value="TT1751-like_sf"/>
</dbReference>
<dbReference type="Proteomes" id="UP000019442">
    <property type="component" value="Chromosome"/>
</dbReference>